<dbReference type="Proteomes" id="UP001152797">
    <property type="component" value="Unassembled WGS sequence"/>
</dbReference>
<evidence type="ECO:0000259" key="4">
    <source>
        <dbReference type="Pfam" id="PF08241"/>
    </source>
</evidence>
<proteinExistence type="predicted"/>
<gene>
    <name evidence="5" type="ORF">C1SCF055_LOCUS19991</name>
</gene>
<evidence type="ECO:0000313" key="7">
    <source>
        <dbReference type="Proteomes" id="UP001152797"/>
    </source>
</evidence>
<feature type="domain" description="Methyltransferase type 11" evidence="4">
    <location>
        <begin position="69"/>
        <end position="161"/>
    </location>
</feature>
<dbReference type="InterPro" id="IPR013216">
    <property type="entry name" value="Methyltransf_11"/>
</dbReference>
<evidence type="ECO:0000256" key="2">
    <source>
        <dbReference type="SAM" id="MobiDB-lite"/>
    </source>
</evidence>
<keyword evidence="6" id="KW-0489">Methyltransferase</keyword>
<sequence length="647" mass="72178">MCTARGMVSWTRRWAKDAPIFASRKLSNFDSRASTWDTKEKMAMVAMSARLIEAQKWFRKSPEAMGRCLDFGCGTGLLAFELQPWCSAVLGLDTSQGMLEVMEEKIAAAGMQSKMRTTRSLQEAGEFDLIVSMLCIHHVKDCALQLKELSSLLRPSGRLVIVDFEATENARIFHKESERKGDHYEHDGLPAKELTQWLKDASMSEVDLVRQPFEKERAEGQRTAATQGKAQAQAEGVASEFRILEAAVVGQPTPPRTNGLVNINWKKKAAPGPEDFSLNDDFLREMAELRGRPMDDLELSKESVFQGQVDVPELSEMQLQYWFGIRARQKRPTPCSSRGTSVHSTSRDASGSGSSTPSHGPGKVAQPVFSMLRQRLLDDRTIRSAGLFLARYRMNHGRSTGASPKVLVEDICKAVLQCRIRKDIDGLENLREAMETYAQAGSPVARFVEEQGLEALSNCDPEAEHRLLYQVSCIPGIYERLRCFKIQSSWDKDAAKCKTDLQVLKGGLQVMAERKDVLRRFFSQAMRLGNKLNEAAGGPLAPHGFRMSSLETLMQTKSPWRPKLSLLHVILGLLDAPQVARLAELEQLDPIRAHGLLGKTSGVHERCRDLVMSLSKLRQLVAQVERKCCDKVSPPGHECGNGIRKEL</sequence>
<dbReference type="Gene3D" id="3.40.50.150">
    <property type="entry name" value="Vaccinia Virus protein VP39"/>
    <property type="match status" value="1"/>
</dbReference>
<dbReference type="PANTHER" id="PTHR43861">
    <property type="entry name" value="TRANS-ACONITATE 2-METHYLTRANSFERASE-RELATED"/>
    <property type="match status" value="1"/>
</dbReference>
<feature type="region of interest" description="Disordered" evidence="2">
    <location>
        <begin position="330"/>
        <end position="365"/>
    </location>
</feature>
<keyword evidence="1" id="KW-0808">Transferase</keyword>
<keyword evidence="7" id="KW-1185">Reference proteome</keyword>
<dbReference type="EMBL" id="CAMXCT030001802">
    <property type="protein sequence ID" value="CAL4780533.1"/>
    <property type="molecule type" value="Genomic_DNA"/>
</dbReference>
<dbReference type="OrthoDB" id="3647at2759"/>
<dbReference type="EMBL" id="CAMXCT010001802">
    <property type="protein sequence ID" value="CAI3993221.1"/>
    <property type="molecule type" value="Genomic_DNA"/>
</dbReference>
<evidence type="ECO:0000313" key="6">
    <source>
        <dbReference type="EMBL" id="CAL4780533.1"/>
    </source>
</evidence>
<protein>
    <submittedName>
        <fullName evidence="6">Uncharacterized methyltransferase C1347.09</fullName>
    </submittedName>
</protein>
<feature type="domain" description="FH2" evidence="3">
    <location>
        <begin position="406"/>
        <end position="633"/>
    </location>
</feature>
<dbReference type="Pfam" id="PF08241">
    <property type="entry name" value="Methyltransf_11"/>
    <property type="match status" value="1"/>
</dbReference>
<dbReference type="EMBL" id="CAMXCT020001802">
    <property type="protein sequence ID" value="CAL1146596.1"/>
    <property type="molecule type" value="Genomic_DNA"/>
</dbReference>
<feature type="compositionally biased region" description="Low complexity" evidence="2">
    <location>
        <begin position="343"/>
        <end position="362"/>
    </location>
</feature>
<dbReference type="InterPro" id="IPR015425">
    <property type="entry name" value="FH2_Formin"/>
</dbReference>
<dbReference type="PANTHER" id="PTHR43861:SF3">
    <property type="entry name" value="PUTATIVE (AFU_ORTHOLOGUE AFUA_2G14390)-RELATED"/>
    <property type="match status" value="1"/>
</dbReference>
<dbReference type="GO" id="GO:0008757">
    <property type="term" value="F:S-adenosylmethionine-dependent methyltransferase activity"/>
    <property type="evidence" value="ECO:0007669"/>
    <property type="project" value="InterPro"/>
</dbReference>
<dbReference type="Gene3D" id="1.20.58.2220">
    <property type="entry name" value="Formin, FH2 domain"/>
    <property type="match status" value="1"/>
</dbReference>
<evidence type="ECO:0000313" key="5">
    <source>
        <dbReference type="EMBL" id="CAI3993221.1"/>
    </source>
</evidence>
<dbReference type="CDD" id="cd02440">
    <property type="entry name" value="AdoMet_MTases"/>
    <property type="match status" value="1"/>
</dbReference>
<dbReference type="GO" id="GO:0032259">
    <property type="term" value="P:methylation"/>
    <property type="evidence" value="ECO:0007669"/>
    <property type="project" value="UniProtKB-KW"/>
</dbReference>
<comment type="caution">
    <text evidence="5">The sequence shown here is derived from an EMBL/GenBank/DDBJ whole genome shotgun (WGS) entry which is preliminary data.</text>
</comment>
<evidence type="ECO:0000259" key="3">
    <source>
        <dbReference type="Pfam" id="PF02181"/>
    </source>
</evidence>
<dbReference type="InterPro" id="IPR042201">
    <property type="entry name" value="FH2_Formin_sf"/>
</dbReference>
<organism evidence="5">
    <name type="scientific">Cladocopium goreaui</name>
    <dbReference type="NCBI Taxonomy" id="2562237"/>
    <lineage>
        <taxon>Eukaryota</taxon>
        <taxon>Sar</taxon>
        <taxon>Alveolata</taxon>
        <taxon>Dinophyceae</taxon>
        <taxon>Suessiales</taxon>
        <taxon>Symbiodiniaceae</taxon>
        <taxon>Cladocopium</taxon>
    </lineage>
</organism>
<dbReference type="Pfam" id="PF02181">
    <property type="entry name" value="FH2"/>
    <property type="match status" value="1"/>
</dbReference>
<evidence type="ECO:0000256" key="1">
    <source>
        <dbReference type="ARBA" id="ARBA00022679"/>
    </source>
</evidence>
<reference evidence="5" key="1">
    <citation type="submission" date="2022-10" db="EMBL/GenBank/DDBJ databases">
        <authorList>
            <person name="Chen Y."/>
            <person name="Dougan E. K."/>
            <person name="Chan C."/>
            <person name="Rhodes N."/>
            <person name="Thang M."/>
        </authorList>
    </citation>
    <scope>NUCLEOTIDE SEQUENCE</scope>
</reference>
<dbReference type="AlphaFoldDB" id="A0A9P1CN46"/>
<name>A0A9P1CN46_9DINO</name>
<dbReference type="SUPFAM" id="SSF101447">
    <property type="entry name" value="Formin homology 2 domain (FH2 domain)"/>
    <property type="match status" value="1"/>
</dbReference>
<dbReference type="InterPro" id="IPR029063">
    <property type="entry name" value="SAM-dependent_MTases_sf"/>
</dbReference>
<reference evidence="6 7" key="2">
    <citation type="submission" date="2024-05" db="EMBL/GenBank/DDBJ databases">
        <authorList>
            <person name="Chen Y."/>
            <person name="Shah S."/>
            <person name="Dougan E. K."/>
            <person name="Thang M."/>
            <person name="Chan C."/>
        </authorList>
    </citation>
    <scope>NUCLEOTIDE SEQUENCE [LARGE SCALE GENOMIC DNA]</scope>
</reference>
<dbReference type="SUPFAM" id="SSF53335">
    <property type="entry name" value="S-adenosyl-L-methionine-dependent methyltransferases"/>
    <property type="match status" value="1"/>
</dbReference>
<accession>A0A9P1CN46</accession>